<evidence type="ECO:0000259" key="9">
    <source>
        <dbReference type="PROSITE" id="PS51755"/>
    </source>
</evidence>
<proteinExistence type="predicted"/>
<keyword evidence="12" id="KW-1185">Reference proteome</keyword>
<dbReference type="CDD" id="cd19935">
    <property type="entry name" value="REC_OmpR_CusR-like"/>
    <property type="match status" value="1"/>
</dbReference>
<dbReference type="CDD" id="cd00383">
    <property type="entry name" value="trans_reg_C"/>
    <property type="match status" value="1"/>
</dbReference>
<dbReference type="PROSITE" id="PS51755">
    <property type="entry name" value="OMPR_PHOB"/>
    <property type="match status" value="1"/>
</dbReference>
<evidence type="ECO:0000313" key="10">
    <source>
        <dbReference type="EMBL" id="MBB2185553.1"/>
    </source>
</evidence>
<dbReference type="Proteomes" id="UP000254958">
    <property type="component" value="Unassembled WGS sequence"/>
</dbReference>
<dbReference type="Pfam" id="PF00072">
    <property type="entry name" value="Response_reg"/>
    <property type="match status" value="1"/>
</dbReference>
<reference evidence="10 13" key="2">
    <citation type="submission" date="2020-04" db="EMBL/GenBank/DDBJ databases">
        <title>Description of novel Gluconacetobacter.</title>
        <authorList>
            <person name="Sombolestani A."/>
        </authorList>
    </citation>
    <scope>NUCLEOTIDE SEQUENCE [LARGE SCALE GENOMIC DNA]</scope>
    <source>
        <strain evidence="10 13">LMG 1382</strain>
    </source>
</reference>
<dbReference type="InterPro" id="IPR036388">
    <property type="entry name" value="WH-like_DNA-bd_sf"/>
</dbReference>
<dbReference type="AlphaFoldDB" id="A0A370G8A3"/>
<evidence type="ECO:0000256" key="6">
    <source>
        <dbReference type="PROSITE-ProRule" id="PRU00169"/>
    </source>
</evidence>
<dbReference type="OrthoDB" id="9802426at2"/>
<evidence type="ECO:0000256" key="2">
    <source>
        <dbReference type="ARBA" id="ARBA00023012"/>
    </source>
</evidence>
<dbReference type="SUPFAM" id="SSF46894">
    <property type="entry name" value="C-terminal effector domain of the bipartite response regulators"/>
    <property type="match status" value="1"/>
</dbReference>
<organism evidence="11 12">
    <name type="scientific">Gluconacetobacter liquefaciens</name>
    <name type="common">Acetobacter liquefaciens</name>
    <dbReference type="NCBI Taxonomy" id="89584"/>
    <lineage>
        <taxon>Bacteria</taxon>
        <taxon>Pseudomonadati</taxon>
        <taxon>Pseudomonadota</taxon>
        <taxon>Alphaproteobacteria</taxon>
        <taxon>Acetobacterales</taxon>
        <taxon>Acetobacteraceae</taxon>
        <taxon>Gluconacetobacter</taxon>
    </lineage>
</organism>
<feature type="domain" description="Response regulatory" evidence="8">
    <location>
        <begin position="9"/>
        <end position="123"/>
    </location>
</feature>
<dbReference type="Gene3D" id="3.40.50.2300">
    <property type="match status" value="1"/>
</dbReference>
<dbReference type="InterPro" id="IPR039420">
    <property type="entry name" value="WalR-like"/>
</dbReference>
<dbReference type="Proteomes" id="UP000562982">
    <property type="component" value="Unassembled WGS sequence"/>
</dbReference>
<dbReference type="PROSITE" id="PS50110">
    <property type="entry name" value="RESPONSE_REGULATORY"/>
    <property type="match status" value="1"/>
</dbReference>
<dbReference type="GO" id="GO:0000156">
    <property type="term" value="F:phosphorelay response regulator activity"/>
    <property type="evidence" value="ECO:0007669"/>
    <property type="project" value="TreeGrafter"/>
</dbReference>
<dbReference type="PANTHER" id="PTHR48111:SF22">
    <property type="entry name" value="REGULATOR OF RPOS"/>
    <property type="match status" value="1"/>
</dbReference>
<sequence>MNKDGSPIRLLLIEDDADTAAYVRDGLAHHGIVVTCASDGLDGLIHILREAWDVIVLDRMLPGMDGMQVLARLREREIRTPVLLLTTLDGVSSRVEGLRGGADDYLVKPFAVRELAARVAVLVRRAGPAHQATALRVVGITLDLLTRDVTRFGEKLLLQPQEVKVLEYFMRNPGIVLSRKMLLLYAWNADFPVHTNLVETHISRLRDKLGYDGRRLIRTVRGAGYIMLPHDGPSSDQSDAVP</sequence>
<gene>
    <name evidence="11" type="ORF">C7453_102143</name>
    <name evidence="10" type="ORF">HLH32_04000</name>
</gene>
<dbReference type="SMART" id="SM00862">
    <property type="entry name" value="Trans_reg_C"/>
    <property type="match status" value="1"/>
</dbReference>
<evidence type="ECO:0000256" key="4">
    <source>
        <dbReference type="ARBA" id="ARBA00023125"/>
    </source>
</evidence>
<keyword evidence="4 7" id="KW-0238">DNA-binding</keyword>
<dbReference type="RefSeq" id="WP_114726247.1">
    <property type="nucleotide sequence ID" value="NZ_BJMI01000001.1"/>
</dbReference>
<dbReference type="GO" id="GO:0032993">
    <property type="term" value="C:protein-DNA complex"/>
    <property type="evidence" value="ECO:0007669"/>
    <property type="project" value="TreeGrafter"/>
</dbReference>
<comment type="caution">
    <text evidence="11">The sequence shown here is derived from an EMBL/GenBank/DDBJ whole genome shotgun (WGS) entry which is preliminary data.</text>
</comment>
<keyword evidence="1 6" id="KW-0597">Phosphoprotein</keyword>
<evidence type="ECO:0000256" key="7">
    <source>
        <dbReference type="PROSITE-ProRule" id="PRU01091"/>
    </source>
</evidence>
<evidence type="ECO:0000256" key="5">
    <source>
        <dbReference type="ARBA" id="ARBA00023163"/>
    </source>
</evidence>
<dbReference type="InterPro" id="IPR016032">
    <property type="entry name" value="Sig_transdc_resp-reg_C-effctor"/>
</dbReference>
<feature type="DNA-binding region" description="OmpR/PhoB-type" evidence="7">
    <location>
        <begin position="132"/>
        <end position="229"/>
    </location>
</feature>
<dbReference type="Gene3D" id="1.10.10.10">
    <property type="entry name" value="Winged helix-like DNA-binding domain superfamily/Winged helix DNA-binding domain"/>
    <property type="match status" value="1"/>
</dbReference>
<reference evidence="11 12" key="1">
    <citation type="submission" date="2018-07" db="EMBL/GenBank/DDBJ databases">
        <title>Genomic Encyclopedia of Type Strains, Phase IV (KMG-IV): sequencing the most valuable type-strain genomes for metagenomic binning, comparative biology and taxonomic classification.</title>
        <authorList>
            <person name="Goeker M."/>
        </authorList>
    </citation>
    <scope>NUCLEOTIDE SEQUENCE [LARGE SCALE GENOMIC DNA]</scope>
    <source>
        <strain evidence="11 12">DSM 5603</strain>
    </source>
</reference>
<dbReference type="GO" id="GO:0005829">
    <property type="term" value="C:cytosol"/>
    <property type="evidence" value="ECO:0007669"/>
    <property type="project" value="TreeGrafter"/>
</dbReference>
<evidence type="ECO:0000313" key="12">
    <source>
        <dbReference type="Proteomes" id="UP000254958"/>
    </source>
</evidence>
<dbReference type="GO" id="GO:0000976">
    <property type="term" value="F:transcription cis-regulatory region binding"/>
    <property type="evidence" value="ECO:0007669"/>
    <property type="project" value="TreeGrafter"/>
</dbReference>
<keyword evidence="3" id="KW-0805">Transcription regulation</keyword>
<dbReference type="GO" id="GO:0006355">
    <property type="term" value="P:regulation of DNA-templated transcription"/>
    <property type="evidence" value="ECO:0007669"/>
    <property type="project" value="InterPro"/>
</dbReference>
<evidence type="ECO:0000256" key="3">
    <source>
        <dbReference type="ARBA" id="ARBA00023015"/>
    </source>
</evidence>
<dbReference type="InterPro" id="IPR011006">
    <property type="entry name" value="CheY-like_superfamily"/>
</dbReference>
<dbReference type="InterPro" id="IPR001789">
    <property type="entry name" value="Sig_transdc_resp-reg_receiver"/>
</dbReference>
<dbReference type="EMBL" id="JABEQI010000002">
    <property type="protein sequence ID" value="MBB2185553.1"/>
    <property type="molecule type" value="Genomic_DNA"/>
</dbReference>
<evidence type="ECO:0000313" key="11">
    <source>
        <dbReference type="EMBL" id="RDI39356.1"/>
    </source>
</evidence>
<keyword evidence="5" id="KW-0804">Transcription</keyword>
<dbReference type="EMBL" id="QQAW01000002">
    <property type="protein sequence ID" value="RDI39356.1"/>
    <property type="molecule type" value="Genomic_DNA"/>
</dbReference>
<feature type="modified residue" description="4-aspartylphosphate" evidence="6">
    <location>
        <position position="58"/>
    </location>
</feature>
<keyword evidence="2" id="KW-0902">Two-component regulatory system</keyword>
<dbReference type="InterPro" id="IPR001867">
    <property type="entry name" value="OmpR/PhoB-type_DNA-bd"/>
</dbReference>
<dbReference type="PANTHER" id="PTHR48111">
    <property type="entry name" value="REGULATOR OF RPOS"/>
    <property type="match status" value="1"/>
</dbReference>
<dbReference type="SMART" id="SM00448">
    <property type="entry name" value="REC"/>
    <property type="match status" value="1"/>
</dbReference>
<evidence type="ECO:0000256" key="1">
    <source>
        <dbReference type="ARBA" id="ARBA00022553"/>
    </source>
</evidence>
<dbReference type="Pfam" id="PF00486">
    <property type="entry name" value="Trans_reg_C"/>
    <property type="match status" value="1"/>
</dbReference>
<dbReference type="SUPFAM" id="SSF52172">
    <property type="entry name" value="CheY-like"/>
    <property type="match status" value="1"/>
</dbReference>
<evidence type="ECO:0000313" key="13">
    <source>
        <dbReference type="Proteomes" id="UP000562982"/>
    </source>
</evidence>
<dbReference type="Gene3D" id="6.10.250.690">
    <property type="match status" value="1"/>
</dbReference>
<evidence type="ECO:0000259" key="8">
    <source>
        <dbReference type="PROSITE" id="PS50110"/>
    </source>
</evidence>
<protein>
    <submittedName>
        <fullName evidence="11">DNA-binding response OmpR family regulator</fullName>
    </submittedName>
    <submittedName>
        <fullName evidence="10">Response regulator transcription factor</fullName>
    </submittedName>
</protein>
<accession>A0A370G8A3</accession>
<feature type="domain" description="OmpR/PhoB-type" evidence="9">
    <location>
        <begin position="132"/>
        <end position="229"/>
    </location>
</feature>
<name>A0A370G8A3_GLULI</name>